<protein>
    <submittedName>
        <fullName evidence="1">Uncharacterized protein</fullName>
    </submittedName>
</protein>
<dbReference type="Proteomes" id="UP001283361">
    <property type="component" value="Unassembled WGS sequence"/>
</dbReference>
<dbReference type="AlphaFoldDB" id="A0AAE0Y3A3"/>
<sequence>MKCSSLAVNGSDAAVPSVPECSLTNRDDSDIRHSPRFGYSAVLLFEEDETRRNCSFSYRNRAMFNYLQIDTKTSLFPEHEMTLIDIRKQLENSYHPECLKSDSFMYTYTHINSYGEKHFVGKPRIAVELG</sequence>
<comment type="caution">
    <text evidence="1">The sequence shown here is derived from an EMBL/GenBank/DDBJ whole genome shotgun (WGS) entry which is preliminary data.</text>
</comment>
<evidence type="ECO:0000313" key="1">
    <source>
        <dbReference type="EMBL" id="KAK3731671.1"/>
    </source>
</evidence>
<name>A0AAE0Y3A3_9GAST</name>
<dbReference type="EMBL" id="JAWDGP010006989">
    <property type="protein sequence ID" value="KAK3731671.1"/>
    <property type="molecule type" value="Genomic_DNA"/>
</dbReference>
<gene>
    <name evidence="1" type="ORF">RRG08_035341</name>
</gene>
<keyword evidence="2" id="KW-1185">Reference proteome</keyword>
<proteinExistence type="predicted"/>
<reference evidence="1" key="1">
    <citation type="journal article" date="2023" name="G3 (Bethesda)">
        <title>A reference genome for the long-term kleptoplast-retaining sea slug Elysia crispata morphotype clarki.</title>
        <authorList>
            <person name="Eastman K.E."/>
            <person name="Pendleton A.L."/>
            <person name="Shaikh M.A."/>
            <person name="Suttiyut T."/>
            <person name="Ogas R."/>
            <person name="Tomko P."/>
            <person name="Gavelis G."/>
            <person name="Widhalm J.R."/>
            <person name="Wisecaver J.H."/>
        </authorList>
    </citation>
    <scope>NUCLEOTIDE SEQUENCE</scope>
    <source>
        <strain evidence="1">ECLA1</strain>
    </source>
</reference>
<evidence type="ECO:0000313" key="2">
    <source>
        <dbReference type="Proteomes" id="UP001283361"/>
    </source>
</evidence>
<organism evidence="1 2">
    <name type="scientific">Elysia crispata</name>
    <name type="common">lettuce slug</name>
    <dbReference type="NCBI Taxonomy" id="231223"/>
    <lineage>
        <taxon>Eukaryota</taxon>
        <taxon>Metazoa</taxon>
        <taxon>Spiralia</taxon>
        <taxon>Lophotrochozoa</taxon>
        <taxon>Mollusca</taxon>
        <taxon>Gastropoda</taxon>
        <taxon>Heterobranchia</taxon>
        <taxon>Euthyneura</taxon>
        <taxon>Panpulmonata</taxon>
        <taxon>Sacoglossa</taxon>
        <taxon>Placobranchoidea</taxon>
        <taxon>Plakobranchidae</taxon>
        <taxon>Elysia</taxon>
    </lineage>
</organism>
<accession>A0AAE0Y3A3</accession>